<feature type="transmembrane region" description="Helical" evidence="8">
    <location>
        <begin position="66"/>
        <end position="84"/>
    </location>
</feature>
<feature type="transmembrane region" description="Helical" evidence="8">
    <location>
        <begin position="160"/>
        <end position="180"/>
    </location>
</feature>
<gene>
    <name evidence="10" type="ORF">DPM19_30710</name>
</gene>
<dbReference type="Gene3D" id="3.40.50.720">
    <property type="entry name" value="NAD(P)-binding Rossmann-like Domain"/>
    <property type="match status" value="1"/>
</dbReference>
<dbReference type="OrthoDB" id="9808602at2"/>
<evidence type="ECO:0000256" key="5">
    <source>
        <dbReference type="ARBA" id="ARBA00022989"/>
    </source>
</evidence>
<dbReference type="Proteomes" id="UP000251891">
    <property type="component" value="Unassembled WGS sequence"/>
</dbReference>
<comment type="similarity">
    <text evidence="2">Belongs to the bacterial sugar transferase family.</text>
</comment>
<feature type="region of interest" description="Disordered" evidence="7">
    <location>
        <begin position="1"/>
        <end position="58"/>
    </location>
</feature>
<evidence type="ECO:0000256" key="2">
    <source>
        <dbReference type="ARBA" id="ARBA00006464"/>
    </source>
</evidence>
<evidence type="ECO:0000256" key="8">
    <source>
        <dbReference type="SAM" id="Phobius"/>
    </source>
</evidence>
<dbReference type="AlphaFoldDB" id="A0A365GXA8"/>
<keyword evidence="3 10" id="KW-0808">Transferase</keyword>
<accession>A0A365GXA8</accession>
<sequence>MRWRSSTGCCCGGRRRPPAARPAEPPDTSLPRITAVTTGSVPVERRPRTSPRAGRRSSWSPSYIGVLRRVDVVVVVTAVLIAYAGRFGSRAPLVSGVPYMAVAAMLALAWLGSLRLMRGYDIKIIGHGAEEYRRVLGSGLRLAGLVAIVCYLADAPVARGFVALAFPLGTFGLLTGRYTARKWLHHRRRAGDGWSHRVLVVGDGPQVEDLVRQLRREPYAGYQVVGVCTPDGGGVAGAPGVGTLDELGEALTRVAADTVAVTASAGITATTLRRLGWELHGTGVGLVVAPALVDIAGPRIHTSPVAGLPLIHVEEPELAGRRRAMKHVVDRLVALVALVALLPVLAVVALAVRLDTPGPALFRQVRVGRDGRPFTMYKFRSMTVDAEARRAALAEWDDHDGGVLFKIRRDPRVTPVGRVIRKWSLDELPQLVNVARGEMSLVGPRPPLPEEVARYGADVARRLLVQPGITGLWQVSGRSDLSWEDSVRLDLYYVENWSLTTDAIILWKTVGAVFRRTGAY</sequence>
<evidence type="ECO:0000256" key="1">
    <source>
        <dbReference type="ARBA" id="ARBA00004141"/>
    </source>
</evidence>
<dbReference type="Pfam" id="PF13727">
    <property type="entry name" value="CoA_binding_3"/>
    <property type="match status" value="1"/>
</dbReference>
<proteinExistence type="inferred from homology"/>
<dbReference type="PANTHER" id="PTHR30576:SF10">
    <property type="entry name" value="SLL5057 PROTEIN"/>
    <property type="match status" value="1"/>
</dbReference>
<dbReference type="GO" id="GO:0016020">
    <property type="term" value="C:membrane"/>
    <property type="evidence" value="ECO:0007669"/>
    <property type="project" value="UniProtKB-SubCell"/>
</dbReference>
<evidence type="ECO:0000256" key="7">
    <source>
        <dbReference type="SAM" id="MobiDB-lite"/>
    </source>
</evidence>
<dbReference type="Pfam" id="PF02397">
    <property type="entry name" value="Bac_transf"/>
    <property type="match status" value="1"/>
</dbReference>
<evidence type="ECO:0000256" key="6">
    <source>
        <dbReference type="ARBA" id="ARBA00023136"/>
    </source>
</evidence>
<feature type="transmembrane region" description="Helical" evidence="8">
    <location>
        <begin position="96"/>
        <end position="114"/>
    </location>
</feature>
<evidence type="ECO:0000313" key="10">
    <source>
        <dbReference type="EMBL" id="RAY11398.1"/>
    </source>
</evidence>
<dbReference type="NCBIfam" id="TIGR03025">
    <property type="entry name" value="EPS_sugtrans"/>
    <property type="match status" value="1"/>
</dbReference>
<protein>
    <submittedName>
        <fullName evidence="10">Sugar transferase</fullName>
    </submittedName>
</protein>
<comment type="subcellular location">
    <subcellularLocation>
        <location evidence="1">Membrane</location>
        <topology evidence="1">Multi-pass membrane protein</topology>
    </subcellularLocation>
</comment>
<keyword evidence="4 8" id="KW-0812">Transmembrane</keyword>
<comment type="caution">
    <text evidence="10">The sequence shown here is derived from an EMBL/GenBank/DDBJ whole genome shotgun (WGS) entry which is preliminary data.</text>
</comment>
<feature type="transmembrane region" description="Helical" evidence="8">
    <location>
        <begin position="135"/>
        <end position="154"/>
    </location>
</feature>
<dbReference type="InterPro" id="IPR003362">
    <property type="entry name" value="Bact_transf"/>
</dbReference>
<evidence type="ECO:0000256" key="4">
    <source>
        <dbReference type="ARBA" id="ARBA00022692"/>
    </source>
</evidence>
<dbReference type="EMBL" id="QLYX01000019">
    <property type="protein sequence ID" value="RAY11398.1"/>
    <property type="molecule type" value="Genomic_DNA"/>
</dbReference>
<dbReference type="PANTHER" id="PTHR30576">
    <property type="entry name" value="COLANIC BIOSYNTHESIS UDP-GLUCOSE LIPID CARRIER TRANSFERASE"/>
    <property type="match status" value="1"/>
</dbReference>
<organism evidence="10 11">
    <name type="scientific">Actinomadura craniellae</name>
    <dbReference type="NCBI Taxonomy" id="2231787"/>
    <lineage>
        <taxon>Bacteria</taxon>
        <taxon>Bacillati</taxon>
        <taxon>Actinomycetota</taxon>
        <taxon>Actinomycetes</taxon>
        <taxon>Streptosporangiales</taxon>
        <taxon>Thermomonosporaceae</taxon>
        <taxon>Actinomadura</taxon>
    </lineage>
</organism>
<keyword evidence="6 8" id="KW-0472">Membrane</keyword>
<feature type="domain" description="Bacterial sugar transferase" evidence="9">
    <location>
        <begin position="326"/>
        <end position="514"/>
    </location>
</feature>
<dbReference type="InterPro" id="IPR017475">
    <property type="entry name" value="EPS_sugar_tfrase"/>
</dbReference>
<evidence type="ECO:0000256" key="3">
    <source>
        <dbReference type="ARBA" id="ARBA00022679"/>
    </source>
</evidence>
<evidence type="ECO:0000313" key="11">
    <source>
        <dbReference type="Proteomes" id="UP000251891"/>
    </source>
</evidence>
<dbReference type="GO" id="GO:0016780">
    <property type="term" value="F:phosphotransferase activity, for other substituted phosphate groups"/>
    <property type="evidence" value="ECO:0007669"/>
    <property type="project" value="TreeGrafter"/>
</dbReference>
<name>A0A365GXA8_9ACTN</name>
<keyword evidence="11" id="KW-1185">Reference proteome</keyword>
<reference evidence="10 11" key="1">
    <citation type="submission" date="2018-06" db="EMBL/GenBank/DDBJ databases">
        <title>Actinomadura craniellae sp. nov. isolated from marine sponge Craniella sp.</title>
        <authorList>
            <person name="Li L."/>
            <person name="Xu Q.H."/>
            <person name="Lin H.W."/>
            <person name="Lu Y.H."/>
        </authorList>
    </citation>
    <scope>NUCLEOTIDE SEQUENCE [LARGE SCALE GENOMIC DNA]</scope>
    <source>
        <strain evidence="10 11">LHW63021</strain>
    </source>
</reference>
<evidence type="ECO:0000259" key="9">
    <source>
        <dbReference type="Pfam" id="PF02397"/>
    </source>
</evidence>
<feature type="transmembrane region" description="Helical" evidence="8">
    <location>
        <begin position="332"/>
        <end position="352"/>
    </location>
</feature>
<keyword evidence="5 8" id="KW-1133">Transmembrane helix</keyword>